<protein>
    <recommendedName>
        <fullName evidence="5">HTH lysR-type domain-containing protein</fullName>
    </recommendedName>
</protein>
<keyword evidence="7" id="KW-1185">Reference proteome</keyword>
<dbReference type="GO" id="GO:0006351">
    <property type="term" value="P:DNA-templated transcription"/>
    <property type="evidence" value="ECO:0007669"/>
    <property type="project" value="TreeGrafter"/>
</dbReference>
<evidence type="ECO:0000256" key="1">
    <source>
        <dbReference type="ARBA" id="ARBA00009437"/>
    </source>
</evidence>
<proteinExistence type="inferred from homology"/>
<dbReference type="GO" id="GO:0003700">
    <property type="term" value="F:DNA-binding transcription factor activity"/>
    <property type="evidence" value="ECO:0007669"/>
    <property type="project" value="InterPro"/>
</dbReference>
<dbReference type="RefSeq" id="WP_088604906.1">
    <property type="nucleotide sequence ID" value="NZ_NJIH01000010.1"/>
</dbReference>
<organism evidence="6 7">
    <name type="scientific">Candidimonas nitroreducens</name>
    <dbReference type="NCBI Taxonomy" id="683354"/>
    <lineage>
        <taxon>Bacteria</taxon>
        <taxon>Pseudomonadati</taxon>
        <taxon>Pseudomonadota</taxon>
        <taxon>Betaproteobacteria</taxon>
        <taxon>Burkholderiales</taxon>
        <taxon>Alcaligenaceae</taxon>
        <taxon>Candidimonas</taxon>
    </lineage>
</organism>
<dbReference type="InterPro" id="IPR036388">
    <property type="entry name" value="WH-like_DNA-bd_sf"/>
</dbReference>
<dbReference type="Pfam" id="PF03466">
    <property type="entry name" value="LysR_substrate"/>
    <property type="match status" value="1"/>
</dbReference>
<dbReference type="Proteomes" id="UP000214603">
    <property type="component" value="Unassembled WGS sequence"/>
</dbReference>
<dbReference type="PANTHER" id="PTHR30537:SF74">
    <property type="entry name" value="HTH-TYPE TRANSCRIPTIONAL REGULATOR TRPI"/>
    <property type="match status" value="1"/>
</dbReference>
<reference evidence="7" key="1">
    <citation type="submission" date="2017-06" db="EMBL/GenBank/DDBJ databases">
        <title>Herbaspirillum phytohormonus sp. nov., isolated from the root nodule of Robinia pseudoacacia in lead-zinc mine.</title>
        <authorList>
            <person name="Fan M."/>
            <person name="Lin Y."/>
        </authorList>
    </citation>
    <scope>NUCLEOTIDE SEQUENCE [LARGE SCALE GENOMIC DNA]</scope>
    <source>
        <strain evidence="7">SC-089</strain>
    </source>
</reference>
<dbReference type="AlphaFoldDB" id="A0A225M6J8"/>
<evidence type="ECO:0000313" key="7">
    <source>
        <dbReference type="Proteomes" id="UP000214603"/>
    </source>
</evidence>
<keyword evidence="2" id="KW-0805">Transcription regulation</keyword>
<evidence type="ECO:0000256" key="2">
    <source>
        <dbReference type="ARBA" id="ARBA00023015"/>
    </source>
</evidence>
<dbReference type="InterPro" id="IPR036390">
    <property type="entry name" value="WH_DNA-bd_sf"/>
</dbReference>
<gene>
    <name evidence="6" type="ORF">CEY11_18665</name>
</gene>
<dbReference type="Gene3D" id="3.40.190.10">
    <property type="entry name" value="Periplasmic binding protein-like II"/>
    <property type="match status" value="2"/>
</dbReference>
<dbReference type="Gene3D" id="1.10.10.10">
    <property type="entry name" value="Winged helix-like DNA-binding domain superfamily/Winged helix DNA-binding domain"/>
    <property type="match status" value="1"/>
</dbReference>
<dbReference type="Pfam" id="PF00126">
    <property type="entry name" value="HTH_1"/>
    <property type="match status" value="1"/>
</dbReference>
<evidence type="ECO:0000313" key="6">
    <source>
        <dbReference type="EMBL" id="OWT56898.1"/>
    </source>
</evidence>
<dbReference type="GO" id="GO:0043565">
    <property type="term" value="F:sequence-specific DNA binding"/>
    <property type="evidence" value="ECO:0007669"/>
    <property type="project" value="TreeGrafter"/>
</dbReference>
<evidence type="ECO:0000259" key="5">
    <source>
        <dbReference type="PROSITE" id="PS50931"/>
    </source>
</evidence>
<dbReference type="InterPro" id="IPR005119">
    <property type="entry name" value="LysR_subst-bd"/>
</dbReference>
<dbReference type="InterPro" id="IPR058163">
    <property type="entry name" value="LysR-type_TF_proteobact-type"/>
</dbReference>
<name>A0A225M6J8_9BURK</name>
<sequence length="313" mass="35370">MRRRPLPLNSLRAFEVLGRHGKLAGAADELCISLGAVSRHIGIVETYVGVRLFDRHRNGFSLTDKGSEYLRLVSQAFDQLDSATTRLLDDRDQPRLSVCVFTTFASEWLVPRLSSFLMEHPEIDFRLSSSVTSKGIDREDVDVGIRRGPVGSGMDADALYCAEYYPVCSPDMLRRAPGLNSPRDMLRLPLLNTEQQAGNWSSWLAYAGVGGLDIEKTLWFENGSLAFRAAREGVGVALGQRHYLVEDLIAGRLVAPFPQAIRRRTPFYMVYAKRRANEPHILAFRKWVLEQITDTEMRSTLIRNHPTDYLEID</sequence>
<dbReference type="PANTHER" id="PTHR30537">
    <property type="entry name" value="HTH-TYPE TRANSCRIPTIONAL REGULATOR"/>
    <property type="match status" value="1"/>
</dbReference>
<feature type="domain" description="HTH lysR-type" evidence="5">
    <location>
        <begin position="6"/>
        <end position="63"/>
    </location>
</feature>
<dbReference type="OrthoDB" id="8591238at2"/>
<dbReference type="SUPFAM" id="SSF53850">
    <property type="entry name" value="Periplasmic binding protein-like II"/>
    <property type="match status" value="1"/>
</dbReference>
<evidence type="ECO:0000256" key="4">
    <source>
        <dbReference type="ARBA" id="ARBA00023163"/>
    </source>
</evidence>
<dbReference type="InterPro" id="IPR000847">
    <property type="entry name" value="LysR_HTH_N"/>
</dbReference>
<evidence type="ECO:0000256" key="3">
    <source>
        <dbReference type="ARBA" id="ARBA00023125"/>
    </source>
</evidence>
<dbReference type="PROSITE" id="PS50931">
    <property type="entry name" value="HTH_LYSR"/>
    <property type="match status" value="1"/>
</dbReference>
<dbReference type="CDD" id="cd08432">
    <property type="entry name" value="PBP2_GcdR_TrpI_HvrB_AmpR_like"/>
    <property type="match status" value="1"/>
</dbReference>
<accession>A0A225M6J8</accession>
<comment type="similarity">
    <text evidence="1">Belongs to the LysR transcriptional regulatory family.</text>
</comment>
<comment type="caution">
    <text evidence="6">The sequence shown here is derived from an EMBL/GenBank/DDBJ whole genome shotgun (WGS) entry which is preliminary data.</text>
</comment>
<dbReference type="EMBL" id="NJIH01000010">
    <property type="protein sequence ID" value="OWT56898.1"/>
    <property type="molecule type" value="Genomic_DNA"/>
</dbReference>
<keyword evidence="4" id="KW-0804">Transcription</keyword>
<dbReference type="SUPFAM" id="SSF46785">
    <property type="entry name" value="Winged helix' DNA-binding domain"/>
    <property type="match status" value="1"/>
</dbReference>
<keyword evidence="3" id="KW-0238">DNA-binding</keyword>